<dbReference type="RefSeq" id="WP_036675337.1">
    <property type="nucleotide sequence ID" value="NZ_JNVM01000002.1"/>
</dbReference>
<dbReference type="PANTHER" id="PTHR46244">
    <property type="entry name" value="PHOSPHOENOLPYRUVATE-PROTEIN PHOSPHOTRANSFERASE"/>
    <property type="match status" value="1"/>
</dbReference>
<dbReference type="eggNOG" id="COG1080">
    <property type="taxonomic scope" value="Bacteria"/>
</dbReference>
<proteinExistence type="predicted"/>
<dbReference type="PANTHER" id="PTHR46244:SF3">
    <property type="entry name" value="PHOSPHOENOLPYRUVATE-PROTEIN PHOSPHOTRANSFERASE"/>
    <property type="match status" value="1"/>
</dbReference>
<protein>
    <recommendedName>
        <fullName evidence="1">PEP-utilising enzyme C-terminal domain-containing protein</fullName>
    </recommendedName>
</protein>
<dbReference type="GO" id="GO:0016772">
    <property type="term" value="F:transferase activity, transferring phosphorus-containing groups"/>
    <property type="evidence" value="ECO:0007669"/>
    <property type="project" value="InterPro"/>
</dbReference>
<comment type="caution">
    <text evidence="2">The sequence shown here is derived from an EMBL/GenBank/DDBJ whole genome shotgun (WGS) entry which is preliminary data.</text>
</comment>
<accession>A0A081PA74</accession>
<evidence type="ECO:0000313" key="2">
    <source>
        <dbReference type="EMBL" id="KEQ27597.1"/>
    </source>
</evidence>
<dbReference type="AlphaFoldDB" id="A0A081PA74"/>
<dbReference type="InterPro" id="IPR050499">
    <property type="entry name" value="PEP-utilizing_PTS_enzyme"/>
</dbReference>
<evidence type="ECO:0000313" key="3">
    <source>
        <dbReference type="Proteomes" id="UP000028123"/>
    </source>
</evidence>
<dbReference type="InterPro" id="IPR015813">
    <property type="entry name" value="Pyrv/PenolPyrv_kinase-like_dom"/>
</dbReference>
<dbReference type="Gene3D" id="3.20.20.60">
    <property type="entry name" value="Phosphoenolpyruvate-binding domains"/>
    <property type="match status" value="1"/>
</dbReference>
<reference evidence="2 3" key="1">
    <citation type="submission" date="2014-06" db="EMBL/GenBank/DDBJ databases">
        <title>Draft genome sequence of Paenibacillus sp. MSt1.</title>
        <authorList>
            <person name="Aw Y.K."/>
            <person name="Ong K.S."/>
            <person name="Gan H.M."/>
            <person name="Lee S.M."/>
        </authorList>
    </citation>
    <scope>NUCLEOTIDE SEQUENCE [LARGE SCALE GENOMIC DNA]</scope>
    <source>
        <strain evidence="2 3">MSt1</strain>
    </source>
</reference>
<dbReference type="Pfam" id="PF02896">
    <property type="entry name" value="PEP-utilizers_C"/>
    <property type="match status" value="1"/>
</dbReference>
<sequence>MRCRMFRSAVIKLVKQVIDASVRHGKWTGMCGTMAGDPLTAPLLVGLGLHEWNMSASSLSKVKKVIVHVNRSECTVLAERVLTMDTADEVRQALEVFHQQIEAGV</sequence>
<dbReference type="InterPro" id="IPR040442">
    <property type="entry name" value="Pyrv_kinase-like_dom_sf"/>
</dbReference>
<feature type="domain" description="PEP-utilising enzyme C-terminal" evidence="1">
    <location>
        <begin position="7"/>
        <end position="70"/>
    </location>
</feature>
<dbReference type="EMBL" id="JNVM01000002">
    <property type="protein sequence ID" value="KEQ27597.1"/>
    <property type="molecule type" value="Genomic_DNA"/>
</dbReference>
<keyword evidence="3" id="KW-1185">Reference proteome</keyword>
<dbReference type="Proteomes" id="UP000028123">
    <property type="component" value="Unassembled WGS sequence"/>
</dbReference>
<evidence type="ECO:0000259" key="1">
    <source>
        <dbReference type="Pfam" id="PF02896"/>
    </source>
</evidence>
<dbReference type="InterPro" id="IPR000121">
    <property type="entry name" value="PEP_util_C"/>
</dbReference>
<dbReference type="SUPFAM" id="SSF51621">
    <property type="entry name" value="Phosphoenolpyruvate/pyruvate domain"/>
    <property type="match status" value="1"/>
</dbReference>
<gene>
    <name evidence="2" type="ORF">ET33_12945</name>
</gene>
<organism evidence="2 3">
    <name type="scientific">Paenibacillus tyrfis</name>
    <dbReference type="NCBI Taxonomy" id="1501230"/>
    <lineage>
        <taxon>Bacteria</taxon>
        <taxon>Bacillati</taxon>
        <taxon>Bacillota</taxon>
        <taxon>Bacilli</taxon>
        <taxon>Bacillales</taxon>
        <taxon>Paenibacillaceae</taxon>
        <taxon>Paenibacillus</taxon>
    </lineage>
</organism>
<name>A0A081PA74_9BACL</name>